<evidence type="ECO:0000313" key="1">
    <source>
        <dbReference type="EMBL" id="TMW84851.1"/>
    </source>
</evidence>
<proteinExistence type="predicted"/>
<organism evidence="1">
    <name type="scientific">Solanum chilense</name>
    <name type="common">Tomato</name>
    <name type="synonym">Lycopersicon chilense</name>
    <dbReference type="NCBI Taxonomy" id="4083"/>
    <lineage>
        <taxon>Eukaryota</taxon>
        <taxon>Viridiplantae</taxon>
        <taxon>Streptophyta</taxon>
        <taxon>Embryophyta</taxon>
        <taxon>Tracheophyta</taxon>
        <taxon>Spermatophyta</taxon>
        <taxon>Magnoliopsida</taxon>
        <taxon>eudicotyledons</taxon>
        <taxon>Gunneridae</taxon>
        <taxon>Pentapetalae</taxon>
        <taxon>asterids</taxon>
        <taxon>lamiids</taxon>
        <taxon>Solanales</taxon>
        <taxon>Solanaceae</taxon>
        <taxon>Solanoideae</taxon>
        <taxon>Solaneae</taxon>
        <taxon>Solanum</taxon>
        <taxon>Solanum subgen. Lycopersicon</taxon>
    </lineage>
</organism>
<protein>
    <submittedName>
        <fullName evidence="1">Uncharacterized protein</fullName>
    </submittedName>
</protein>
<dbReference type="EMBL" id="RXGB01008242">
    <property type="protein sequence ID" value="TMW84851.1"/>
    <property type="molecule type" value="Genomic_DNA"/>
</dbReference>
<accession>A0A6N2AUZ8</accession>
<gene>
    <name evidence="1" type="ORF">EJD97_024245</name>
</gene>
<comment type="caution">
    <text evidence="1">The sequence shown here is derived from an EMBL/GenBank/DDBJ whole genome shotgun (WGS) entry which is preliminary data.</text>
</comment>
<dbReference type="AlphaFoldDB" id="A0A6N2AUZ8"/>
<name>A0A6N2AUZ8_SOLCI</name>
<sequence>MGKSDQCSVTESVTDRRNHDGSSYRFVMKIKEVVPVHKFQEFKCFGTNTLDGPLCLPRSIIPFVEDNKERSIRNCTSIRRQSP</sequence>
<reference evidence="1" key="1">
    <citation type="submission" date="2019-05" db="EMBL/GenBank/DDBJ databases">
        <title>The de novo reference genome and transcriptome assemblies of the wild tomato species Solanum chilense.</title>
        <authorList>
            <person name="Stam R."/>
            <person name="Nosenko T."/>
            <person name="Hoerger A.C."/>
            <person name="Stephan W."/>
            <person name="Seidel M.A."/>
            <person name="Kuhn J.M.M."/>
            <person name="Haberer G."/>
            <person name="Tellier A."/>
        </authorList>
    </citation>
    <scope>NUCLEOTIDE SEQUENCE</scope>
    <source>
        <tissue evidence="1">Mature leaves</tissue>
    </source>
</reference>